<keyword evidence="1" id="KW-0472">Membrane</keyword>
<dbReference type="AlphaFoldDB" id="A0A0G0GXN6"/>
<keyword evidence="1" id="KW-1133">Transmembrane helix</keyword>
<dbReference type="InterPro" id="IPR010406">
    <property type="entry name" value="DUF1003"/>
</dbReference>
<dbReference type="PATRIC" id="fig|1618742.3.peg.189"/>
<evidence type="ECO:0008006" key="4">
    <source>
        <dbReference type="Google" id="ProtNLM"/>
    </source>
</evidence>
<evidence type="ECO:0000313" key="2">
    <source>
        <dbReference type="EMBL" id="KKQ35738.1"/>
    </source>
</evidence>
<organism evidence="2 3">
    <name type="scientific">Candidatus Nomurabacteria bacterium GW2011_GWB1_37_5</name>
    <dbReference type="NCBI Taxonomy" id="1618742"/>
    <lineage>
        <taxon>Bacteria</taxon>
        <taxon>Candidatus Nomuraibacteriota</taxon>
    </lineage>
</organism>
<feature type="transmembrane region" description="Helical" evidence="1">
    <location>
        <begin position="40"/>
        <end position="64"/>
    </location>
</feature>
<evidence type="ECO:0000313" key="3">
    <source>
        <dbReference type="Proteomes" id="UP000033876"/>
    </source>
</evidence>
<gene>
    <name evidence="2" type="ORF">US50_C0006G0011</name>
</gene>
<proteinExistence type="predicted"/>
<feature type="transmembrane region" description="Helical" evidence="1">
    <location>
        <begin position="80"/>
        <end position="100"/>
    </location>
</feature>
<dbReference type="Proteomes" id="UP000033876">
    <property type="component" value="Unassembled WGS sequence"/>
</dbReference>
<sequence>MKNTKFISTDEKAVRRKHSIQSFKAKANAKRTKSDKVADWLTTSFGTIFFLTFNIILFAGWIIINMGAISSINIFDPFPFGLLTMIVSLEAIFLAIIVLISQNRANKIEELREEIELYINTYAESEITKMIYLQTLLLKKNGIDVSGDIELQKMLENLESDKIESELKKQLQV</sequence>
<reference evidence="2 3" key="1">
    <citation type="journal article" date="2015" name="Nature">
        <title>rRNA introns, odd ribosomes, and small enigmatic genomes across a large radiation of phyla.</title>
        <authorList>
            <person name="Brown C.T."/>
            <person name="Hug L.A."/>
            <person name="Thomas B.C."/>
            <person name="Sharon I."/>
            <person name="Castelle C.J."/>
            <person name="Singh A."/>
            <person name="Wilkins M.J."/>
            <person name="Williams K.H."/>
            <person name="Banfield J.F."/>
        </authorList>
    </citation>
    <scope>NUCLEOTIDE SEQUENCE [LARGE SCALE GENOMIC DNA]</scope>
</reference>
<evidence type="ECO:0000256" key="1">
    <source>
        <dbReference type="SAM" id="Phobius"/>
    </source>
</evidence>
<protein>
    <recommendedName>
        <fullName evidence="4">DUF1003 domain-containing protein</fullName>
    </recommendedName>
</protein>
<name>A0A0G0GXN6_9BACT</name>
<dbReference type="PANTHER" id="PTHR41386:SF1">
    <property type="entry name" value="MEMBRANE PROTEIN"/>
    <property type="match status" value="1"/>
</dbReference>
<dbReference type="EMBL" id="LBTF01000006">
    <property type="protein sequence ID" value="KKQ35738.1"/>
    <property type="molecule type" value="Genomic_DNA"/>
</dbReference>
<keyword evidence="1" id="KW-0812">Transmembrane</keyword>
<dbReference type="Pfam" id="PF06210">
    <property type="entry name" value="DUF1003"/>
    <property type="match status" value="1"/>
</dbReference>
<accession>A0A0G0GXN6</accession>
<comment type="caution">
    <text evidence="2">The sequence shown here is derived from an EMBL/GenBank/DDBJ whole genome shotgun (WGS) entry which is preliminary data.</text>
</comment>
<dbReference type="PANTHER" id="PTHR41386">
    <property type="entry name" value="INTEGRAL MEMBRANE PROTEIN-RELATED"/>
    <property type="match status" value="1"/>
</dbReference>